<feature type="chain" id="PRO_5016280172" description="Lipocalin-like domain-containing protein" evidence="1">
    <location>
        <begin position="18"/>
        <end position="150"/>
    </location>
</feature>
<proteinExistence type="predicted"/>
<evidence type="ECO:0000313" key="2">
    <source>
        <dbReference type="EMBL" id="RAJ31059.1"/>
    </source>
</evidence>
<dbReference type="EMBL" id="QLLR01000009">
    <property type="protein sequence ID" value="RAJ31059.1"/>
    <property type="molecule type" value="Genomic_DNA"/>
</dbReference>
<protein>
    <recommendedName>
        <fullName evidence="4">Lipocalin-like domain-containing protein</fullName>
    </recommendedName>
</protein>
<evidence type="ECO:0000256" key="1">
    <source>
        <dbReference type="SAM" id="SignalP"/>
    </source>
</evidence>
<dbReference type="PROSITE" id="PS51257">
    <property type="entry name" value="PROKAR_LIPOPROTEIN"/>
    <property type="match status" value="1"/>
</dbReference>
<name>A0A327SQ99_9SPHI</name>
<feature type="signal peptide" evidence="1">
    <location>
        <begin position="1"/>
        <end position="17"/>
    </location>
</feature>
<reference evidence="2 3" key="1">
    <citation type="submission" date="2018-06" db="EMBL/GenBank/DDBJ databases">
        <title>Genomic Encyclopedia of Archaeal and Bacterial Type Strains, Phase II (KMG-II): from individual species to whole genera.</title>
        <authorList>
            <person name="Goeker M."/>
        </authorList>
    </citation>
    <scope>NUCLEOTIDE SEQUENCE [LARGE SCALE GENOMIC DNA]</scope>
    <source>
        <strain evidence="2 3">DSM 14825</strain>
    </source>
</reference>
<accession>A0A327SQ99</accession>
<dbReference type="AlphaFoldDB" id="A0A327SQ99"/>
<keyword evidence="1" id="KW-0732">Signal</keyword>
<dbReference type="RefSeq" id="WP_111633803.1">
    <property type="nucleotide sequence ID" value="NZ_QLLR01000009.1"/>
</dbReference>
<dbReference type="OrthoDB" id="762796at2"/>
<sequence length="150" mass="16276">MKTKFLVALLAVATTFAACKKDNNDSQKPEDTKLPQGTYRLIESVQYDKAGKDSASVKFPMSTLNLSFDQDKKTASVSGEPELIKITGSYNVKINSTLADADIRTTKVAGTENDKIVVGLLEKGDTFEAKGQTVIVKAKDKGHLVFSTQK</sequence>
<evidence type="ECO:0000313" key="3">
    <source>
        <dbReference type="Proteomes" id="UP000249754"/>
    </source>
</evidence>
<evidence type="ECO:0008006" key="4">
    <source>
        <dbReference type="Google" id="ProtNLM"/>
    </source>
</evidence>
<organism evidence="2 3">
    <name type="scientific">Pedobacter cryoconitis</name>
    <dbReference type="NCBI Taxonomy" id="188932"/>
    <lineage>
        <taxon>Bacteria</taxon>
        <taxon>Pseudomonadati</taxon>
        <taxon>Bacteroidota</taxon>
        <taxon>Sphingobacteriia</taxon>
        <taxon>Sphingobacteriales</taxon>
        <taxon>Sphingobacteriaceae</taxon>
        <taxon>Pedobacter</taxon>
    </lineage>
</organism>
<gene>
    <name evidence="2" type="ORF">LY11_02288</name>
</gene>
<comment type="caution">
    <text evidence="2">The sequence shown here is derived from an EMBL/GenBank/DDBJ whole genome shotgun (WGS) entry which is preliminary data.</text>
</comment>
<dbReference type="Proteomes" id="UP000249754">
    <property type="component" value="Unassembled WGS sequence"/>
</dbReference>